<dbReference type="InterPro" id="IPR039226">
    <property type="entry name" value="Ski3/TTC37"/>
</dbReference>
<reference evidence="4 5" key="1">
    <citation type="journal article" date="2017" name="PLoS Biol.">
        <title>The sea cucumber genome provides insights into morphological evolution and visceral regeneration.</title>
        <authorList>
            <person name="Zhang X."/>
            <person name="Sun L."/>
            <person name="Yuan J."/>
            <person name="Sun Y."/>
            <person name="Gao Y."/>
            <person name="Zhang L."/>
            <person name="Li S."/>
            <person name="Dai H."/>
            <person name="Hamel J.F."/>
            <person name="Liu C."/>
            <person name="Yu Y."/>
            <person name="Liu S."/>
            <person name="Lin W."/>
            <person name="Guo K."/>
            <person name="Jin S."/>
            <person name="Xu P."/>
            <person name="Storey K.B."/>
            <person name="Huan P."/>
            <person name="Zhang T."/>
            <person name="Zhou Y."/>
            <person name="Zhang J."/>
            <person name="Lin C."/>
            <person name="Li X."/>
            <person name="Xing L."/>
            <person name="Huo D."/>
            <person name="Sun M."/>
            <person name="Wang L."/>
            <person name="Mercier A."/>
            <person name="Li F."/>
            <person name="Yang H."/>
            <person name="Xiang J."/>
        </authorList>
    </citation>
    <scope>NUCLEOTIDE SEQUENCE [LARGE SCALE GENOMIC DNA]</scope>
    <source>
        <strain evidence="4">Shaxun</strain>
        <tissue evidence="4">Muscle</tissue>
    </source>
</reference>
<dbReference type="Proteomes" id="UP000230750">
    <property type="component" value="Unassembled WGS sequence"/>
</dbReference>
<protein>
    <submittedName>
        <fullName evidence="4">Putative tetratricopeptide repeat protein 37-like</fullName>
    </submittedName>
</protein>
<keyword evidence="2 3" id="KW-0802">TPR repeat</keyword>
<dbReference type="SUPFAM" id="SSF48452">
    <property type="entry name" value="TPR-like"/>
    <property type="match status" value="2"/>
</dbReference>
<sequence length="1319" mass="147097">MATGKSTLSKEAKTALKAAKEAIKNKEYKEAIKHCKIVFKEDKASYNALVFVGVAASEMGQLEQGVAAYKKAIDVEPEQELAWQGLCSVYEKSQTPEHVEALLETYPKLMTIFAGKDNKKWEKVARKRVQLLQDNGRKDENSKMITSGHCLDNRVTLELQMQLVDMAACETSWQESSVDLVEDAYKAILGSEAAKKDEKQQYHRNYIKFILNRGFDVVKEECANMHREHPSDPYPMAILVEFNLQKPIDSISDDVFINLENLRALDPDDPLIDLADGQTKLFRKNYAEAKTSLMKVSMQELKKYSFPGVDKISVEEQFLLLETASLLDCEASASAAQALQITELLVTREGSSAKVKVAHLKALVSTGQLDQAKELLLSVKTSQELPDKLKIDLKIIEGQIKFYQHHLEDALKCFQEVTVSEPENSVSLYWQGRVYWQQGDETRRDRSKCLDAFMKAAKLDPNHSSTLLYLGYFHQHVVGDLNKAKRCYQQSYILNPASEEAGSMLGDAMIALGEQDKAFDLYNSVTSKSAPGTAKWAWLRLGLYHFKFGDPTDAINSFQSALRADPSDKIAAIKQTLGLYSEAVLDYDEVLKETKNYVPALKGQGETFLRLAQMSLVDFFNGRAVDYVEKAIQTVARASVLRPDLCCLWSILGSACSLLVPVDRDLIRLNQALKIVKIAKDICARKKPYSSLGKCEELDECFYEGSHATPERYSCSQIAGTCGAISESTISTNQISAKIMINDGNQSVSGIKRPSISQHCFIKSIELERNAIIAETVSSDETMDLFRHTTELAPHNEGSIGYAHWVCKTLLDPNLDQDSSLYRYNILQMSAVTQALVVMEKHNDRCHTNPSALMIHGLLLERQKLNRSAVNIYRRCVEELEKCSDDSETVTCCQSKLCQMPKQGVNHCLHQFKRNFSLLQEKHACGMTDEALKQYEAVGSSADENSRLGYALCLYKAGNYERCFQAYKCDNVTQAKTMLFKSSQKIPPSGPGLKALCAIGLLSGDATLSHAVITELEKQSTDVSMVKGLTILKSALLIMEGEKEKALATVVSSIHRYPWLPDIWQTAAEVIIHSGACQAEIAALAMLKAHHFQKSPSGSSLQIQALCNLAAGQFRKTSSGAESCLRSVQRAVFLFPDDVGNWSLLLASLISEALVYHTEQKKAVIDLLINRVHHKVKLMKNSPMEHWSVVLSLWWSLQQCQYDRCMELANTLLGSLYQRGRCFAAAEHCYRQALVRAEGNQALVLMKMCKFALDAAASAKKGFQTVLDSPNSSTIAASVARYNLIKLLRSKDKPTAMNILEEAKEAGDPNLQHLMKLID</sequence>
<dbReference type="GO" id="GO:0006401">
    <property type="term" value="P:RNA catabolic process"/>
    <property type="evidence" value="ECO:0007669"/>
    <property type="project" value="InterPro"/>
</dbReference>
<accession>A0A2G8K7H0</accession>
<dbReference type="GO" id="GO:0055087">
    <property type="term" value="C:Ski complex"/>
    <property type="evidence" value="ECO:0007669"/>
    <property type="project" value="InterPro"/>
</dbReference>
<evidence type="ECO:0000256" key="2">
    <source>
        <dbReference type="ARBA" id="ARBA00022803"/>
    </source>
</evidence>
<keyword evidence="5" id="KW-1185">Reference proteome</keyword>
<evidence type="ECO:0000256" key="3">
    <source>
        <dbReference type="PROSITE-ProRule" id="PRU00339"/>
    </source>
</evidence>
<dbReference type="Pfam" id="PF13181">
    <property type="entry name" value="TPR_8"/>
    <property type="match status" value="1"/>
</dbReference>
<dbReference type="InterPro" id="IPR011990">
    <property type="entry name" value="TPR-like_helical_dom_sf"/>
</dbReference>
<gene>
    <name evidence="4" type="ORF">BSL78_19252</name>
</gene>
<keyword evidence="1" id="KW-0677">Repeat</keyword>
<dbReference type="InterPro" id="IPR019734">
    <property type="entry name" value="TPR_rpt"/>
</dbReference>
<evidence type="ECO:0000313" key="4">
    <source>
        <dbReference type="EMBL" id="PIK43922.1"/>
    </source>
</evidence>
<evidence type="ECO:0000256" key="1">
    <source>
        <dbReference type="ARBA" id="ARBA00022737"/>
    </source>
</evidence>
<dbReference type="OrthoDB" id="421075at2759"/>
<evidence type="ECO:0000313" key="5">
    <source>
        <dbReference type="Proteomes" id="UP000230750"/>
    </source>
</evidence>
<dbReference type="EMBL" id="MRZV01000815">
    <property type="protein sequence ID" value="PIK43922.1"/>
    <property type="molecule type" value="Genomic_DNA"/>
</dbReference>
<dbReference type="Gene3D" id="1.25.40.10">
    <property type="entry name" value="Tetratricopeptide repeat domain"/>
    <property type="match status" value="3"/>
</dbReference>
<feature type="repeat" description="TPR" evidence="3">
    <location>
        <begin position="46"/>
        <end position="79"/>
    </location>
</feature>
<proteinExistence type="predicted"/>
<dbReference type="Pfam" id="PF13432">
    <property type="entry name" value="TPR_16"/>
    <property type="match status" value="2"/>
</dbReference>
<comment type="caution">
    <text evidence="4">The sequence shown here is derived from an EMBL/GenBank/DDBJ whole genome shotgun (WGS) entry which is preliminary data.</text>
</comment>
<feature type="repeat" description="TPR" evidence="3">
    <location>
        <begin position="535"/>
        <end position="568"/>
    </location>
</feature>
<organism evidence="4 5">
    <name type="scientific">Stichopus japonicus</name>
    <name type="common">Sea cucumber</name>
    <dbReference type="NCBI Taxonomy" id="307972"/>
    <lineage>
        <taxon>Eukaryota</taxon>
        <taxon>Metazoa</taxon>
        <taxon>Echinodermata</taxon>
        <taxon>Eleutherozoa</taxon>
        <taxon>Echinozoa</taxon>
        <taxon>Holothuroidea</taxon>
        <taxon>Aspidochirotacea</taxon>
        <taxon>Aspidochirotida</taxon>
        <taxon>Stichopodidae</taxon>
        <taxon>Apostichopus</taxon>
    </lineage>
</organism>
<dbReference type="PANTHER" id="PTHR15704:SF7">
    <property type="entry name" value="SUPERKILLER COMPLEX PROTEIN 3"/>
    <property type="match status" value="1"/>
</dbReference>
<dbReference type="SMART" id="SM00028">
    <property type="entry name" value="TPR"/>
    <property type="match status" value="8"/>
</dbReference>
<dbReference type="STRING" id="307972.A0A2G8K7H0"/>
<name>A0A2G8K7H0_STIJA</name>
<dbReference type="PROSITE" id="PS50005">
    <property type="entry name" value="TPR"/>
    <property type="match status" value="2"/>
</dbReference>
<dbReference type="PANTHER" id="PTHR15704">
    <property type="entry name" value="SUPERKILLER 3 PROTEIN-RELATED"/>
    <property type="match status" value="1"/>
</dbReference>